<protein>
    <recommendedName>
        <fullName evidence="3">SIMPL domain-containing protein</fullName>
    </recommendedName>
</protein>
<dbReference type="Pfam" id="PF04402">
    <property type="entry name" value="SIMPL"/>
    <property type="match status" value="1"/>
</dbReference>
<dbReference type="Gene3D" id="3.30.110.170">
    <property type="entry name" value="Protein of unknown function (DUF541), domain 1"/>
    <property type="match status" value="1"/>
</dbReference>
<dbReference type="Proteomes" id="UP000274762">
    <property type="component" value="Unassembled WGS sequence"/>
</dbReference>
<sequence length="234" mass="25558">MSTPPVTITVRGHARRQCAPNRCTVRVRVSADGSSRAAAADRADTAVREVTDIVTTLHDRPASPVSRWTFDQVQHSRHRPYDRDGKKRAWQYYSSATITVTFVEFKAVAPFVAQVADVESVTVGHLDWWLTRKATLKRTARVRDQAVLDALAKAKGYTASLGYNTFHAVAIADPGMLGIVAAEPHHERIMAATPAAMGLPADMGGEDQPSPSLRPERISISASVEARFEALMPD</sequence>
<name>A0A495K5R3_WILMA</name>
<dbReference type="OrthoDB" id="3724496at2"/>
<dbReference type="Gene3D" id="3.30.70.2970">
    <property type="entry name" value="Protein of unknown function (DUF541), domain 2"/>
    <property type="match status" value="1"/>
</dbReference>
<organism evidence="1 2">
    <name type="scientific">Williamsia marianensis</name>
    <dbReference type="NCBI Taxonomy" id="85044"/>
    <lineage>
        <taxon>Bacteria</taxon>
        <taxon>Bacillati</taxon>
        <taxon>Actinomycetota</taxon>
        <taxon>Actinomycetes</taxon>
        <taxon>Mycobacteriales</taxon>
        <taxon>Nocardiaceae</taxon>
        <taxon>Williamsia</taxon>
    </lineage>
</organism>
<dbReference type="RefSeq" id="WP_062795533.1">
    <property type="nucleotide sequence ID" value="NZ_CBCRXS010000003.1"/>
</dbReference>
<comment type="caution">
    <text evidence="1">The sequence shown here is derived from an EMBL/GenBank/DDBJ whole genome shotgun (WGS) entry which is preliminary data.</text>
</comment>
<reference evidence="1 2" key="1">
    <citation type="submission" date="2018-10" db="EMBL/GenBank/DDBJ databases">
        <title>Sequencing the genomes of 1000 actinobacteria strains.</title>
        <authorList>
            <person name="Klenk H.-P."/>
        </authorList>
    </citation>
    <scope>NUCLEOTIDE SEQUENCE [LARGE SCALE GENOMIC DNA]</scope>
    <source>
        <strain evidence="1 2">DSM 44343</strain>
    </source>
</reference>
<dbReference type="InterPro" id="IPR007497">
    <property type="entry name" value="SIMPL/DUF541"/>
</dbReference>
<accession>A0A495K5R3</accession>
<evidence type="ECO:0000313" key="2">
    <source>
        <dbReference type="Proteomes" id="UP000274762"/>
    </source>
</evidence>
<dbReference type="AlphaFoldDB" id="A0A495K5R3"/>
<evidence type="ECO:0000313" key="1">
    <source>
        <dbReference type="EMBL" id="RKR96633.1"/>
    </source>
</evidence>
<evidence type="ECO:0008006" key="3">
    <source>
        <dbReference type="Google" id="ProtNLM"/>
    </source>
</evidence>
<proteinExistence type="predicted"/>
<dbReference type="EMBL" id="RBKV01000001">
    <property type="protein sequence ID" value="RKR96633.1"/>
    <property type="molecule type" value="Genomic_DNA"/>
</dbReference>
<gene>
    <name evidence="1" type="ORF">DFJ75_3486</name>
</gene>